<comment type="function">
    <text evidence="2">The light-harvesting complex (LHC) functions as a light receptor, it captures and delivers excitation energy to photosystems with which it is closely associated.</text>
</comment>
<accession>A0A804LVA7</accession>
<dbReference type="SUPFAM" id="SSF103511">
    <property type="entry name" value="Chlorophyll a-b binding protein"/>
    <property type="match status" value="1"/>
</dbReference>
<keyword evidence="1 2" id="KW-0148">Chlorophyll</keyword>
<dbReference type="Gene3D" id="1.10.3460.10">
    <property type="entry name" value="Chlorophyll a/b binding protein domain"/>
    <property type="match status" value="1"/>
</dbReference>
<dbReference type="InterPro" id="IPR001344">
    <property type="entry name" value="Chloro_AB-bd_pln"/>
</dbReference>
<dbReference type="GO" id="GO:0016168">
    <property type="term" value="F:chlorophyll binding"/>
    <property type="evidence" value="ECO:0007669"/>
    <property type="project" value="UniProtKB-KW"/>
</dbReference>
<reference evidence="4" key="2">
    <citation type="submission" date="2019-07" db="EMBL/GenBank/DDBJ databases">
        <authorList>
            <person name="Seetharam A."/>
            <person name="Woodhouse M."/>
            <person name="Cannon E."/>
        </authorList>
    </citation>
    <scope>NUCLEOTIDE SEQUENCE [LARGE SCALE GENOMIC DNA]</scope>
    <source>
        <strain evidence="4">cv. B73</strain>
    </source>
</reference>
<dbReference type="AlphaFoldDB" id="A0A804LVA7"/>
<dbReference type="Gramene" id="Zm00001eb039260_T001">
    <property type="protein sequence ID" value="Zm00001eb039260_P001"/>
    <property type="gene ID" value="Zm00001eb039260"/>
</dbReference>
<evidence type="ECO:0000256" key="3">
    <source>
        <dbReference type="SAM" id="MobiDB-lite"/>
    </source>
</evidence>
<organism evidence="4 5">
    <name type="scientific">Zea mays</name>
    <name type="common">Maize</name>
    <dbReference type="NCBI Taxonomy" id="4577"/>
    <lineage>
        <taxon>Eukaryota</taxon>
        <taxon>Viridiplantae</taxon>
        <taxon>Streptophyta</taxon>
        <taxon>Embryophyta</taxon>
        <taxon>Tracheophyta</taxon>
        <taxon>Spermatophyta</taxon>
        <taxon>Magnoliopsida</taxon>
        <taxon>Liliopsida</taxon>
        <taxon>Poales</taxon>
        <taxon>Poaceae</taxon>
        <taxon>PACMAD clade</taxon>
        <taxon>Panicoideae</taxon>
        <taxon>Andropogonodae</taxon>
        <taxon>Andropogoneae</taxon>
        <taxon>Tripsacinae</taxon>
        <taxon>Zea</taxon>
    </lineage>
</organism>
<feature type="binding site" evidence="1">
    <location>
        <position position="49"/>
    </location>
    <ligand>
        <name>chlorophyll a</name>
        <dbReference type="ChEBI" id="CHEBI:58416"/>
        <label>1</label>
    </ligand>
</feature>
<reference evidence="4" key="3">
    <citation type="submission" date="2021-05" db="UniProtKB">
        <authorList>
            <consortium name="EnsemblPlants"/>
        </authorList>
    </citation>
    <scope>IDENTIFICATION</scope>
    <source>
        <strain evidence="4">cv. B73</strain>
    </source>
</reference>
<dbReference type="GO" id="GO:0009522">
    <property type="term" value="C:photosystem I"/>
    <property type="evidence" value="ECO:0007669"/>
    <property type="project" value="UniProtKB-KW"/>
</dbReference>
<feature type="binding site" description="axial binding residue" evidence="1">
    <location>
        <position position="59"/>
    </location>
    <ligand>
        <name>chlorophyll b</name>
        <dbReference type="ChEBI" id="CHEBI:61721"/>
        <label>1</label>
    </ligand>
    <ligandPart>
        <name>Mg</name>
        <dbReference type="ChEBI" id="CHEBI:25107"/>
    </ligandPart>
</feature>
<keyword evidence="5" id="KW-1185">Reference proteome</keyword>
<comment type="similarity">
    <text evidence="2">Belongs to the light-harvesting chlorophyll a/b-binding (LHC) protein family.</text>
</comment>
<comment type="subcellular location">
    <subcellularLocation>
        <location evidence="2">Plastid</location>
        <location evidence="2">Chloroplast thylakoid membrane</location>
    </subcellularLocation>
</comment>
<sequence length="117" mass="12440">MVSSPPHWGRWVASPRRCSRAGCAWTSGRPCGKFKAGAQIFSEGGLDYLGNPNLVHAHSILTVLGSQVVLMGLVEGFRVNGHDGVDDGNSLYPGGQYFDPSVSPTTPSPSPSSRSRR</sequence>
<keyword evidence="2" id="KW-0793">Thylakoid</keyword>
<dbReference type="Proteomes" id="UP000007305">
    <property type="component" value="Chromosome 1"/>
</dbReference>
<evidence type="ECO:0000313" key="5">
    <source>
        <dbReference type="Proteomes" id="UP000007305"/>
    </source>
</evidence>
<dbReference type="GO" id="GO:0009523">
    <property type="term" value="C:photosystem II"/>
    <property type="evidence" value="ECO:0007669"/>
    <property type="project" value="UniProtKB-KW"/>
</dbReference>
<feature type="binding site" evidence="1">
    <location>
        <position position="39"/>
    </location>
    <ligand>
        <name>chlorophyll a</name>
        <dbReference type="ChEBI" id="CHEBI:58416"/>
        <label>1</label>
    </ligand>
</feature>
<feature type="binding site" description="axial binding residue" evidence="1">
    <location>
        <position position="75"/>
    </location>
    <ligand>
        <name>chlorophyll b</name>
        <dbReference type="ChEBI" id="CHEBI:61721"/>
        <label>1</label>
    </ligand>
    <ligandPart>
        <name>Mg</name>
        <dbReference type="ChEBI" id="CHEBI:25107"/>
    </ligandPart>
</feature>
<feature type="region of interest" description="Disordered" evidence="3">
    <location>
        <begin position="85"/>
        <end position="117"/>
    </location>
</feature>
<keyword evidence="2" id="KW-0604">Photosystem II</keyword>
<dbReference type="PANTHER" id="PTHR21649">
    <property type="entry name" value="CHLOROPHYLL A/B BINDING PROTEIN"/>
    <property type="match status" value="1"/>
</dbReference>
<evidence type="ECO:0000256" key="1">
    <source>
        <dbReference type="PIRSR" id="PIRSR601344-1"/>
    </source>
</evidence>
<evidence type="ECO:0000313" key="4">
    <source>
        <dbReference type="EnsemblPlants" id="Zm00001eb039260_P001"/>
    </source>
</evidence>
<keyword evidence="2" id="KW-0150">Chloroplast</keyword>
<name>A0A804LVA7_MAIZE</name>
<keyword evidence="2" id="KW-0603">Photosystem I</keyword>
<dbReference type="InParanoid" id="A0A804LVA7"/>
<keyword evidence="2" id="KW-0602">Photosynthesis</keyword>
<dbReference type="GO" id="GO:0009535">
    <property type="term" value="C:chloroplast thylakoid membrane"/>
    <property type="evidence" value="ECO:0007669"/>
    <property type="project" value="UniProtKB-SubCell"/>
</dbReference>
<dbReference type="EnsemblPlants" id="Zm00001eb039260_T001">
    <property type="protein sequence ID" value="Zm00001eb039260_P001"/>
    <property type="gene ID" value="Zm00001eb039260"/>
</dbReference>
<reference evidence="5" key="1">
    <citation type="submission" date="2015-12" db="EMBL/GenBank/DDBJ databases">
        <title>Update maize B73 reference genome by single molecule sequencing technologies.</title>
        <authorList>
            <consortium name="Maize Genome Sequencing Project"/>
            <person name="Ware D."/>
        </authorList>
    </citation>
    <scope>NUCLEOTIDE SEQUENCE [LARGE SCALE GENOMIC DNA]</scope>
    <source>
        <strain evidence="5">cv. B73</strain>
    </source>
</reference>
<feature type="binding site" description="axial binding residue" evidence="1">
    <location>
        <position position="67"/>
    </location>
    <ligand>
        <name>chlorophyll b</name>
        <dbReference type="ChEBI" id="CHEBI:61721"/>
        <label>1</label>
    </ligand>
    <ligandPart>
        <name>Mg</name>
        <dbReference type="ChEBI" id="CHEBI:25107"/>
    </ligandPart>
</feature>
<protein>
    <recommendedName>
        <fullName evidence="2">Chlorophyll a-b binding protein, chloroplastic</fullName>
    </recommendedName>
</protein>
<proteinExistence type="inferred from homology"/>
<dbReference type="GO" id="GO:0009765">
    <property type="term" value="P:photosynthesis, light harvesting"/>
    <property type="evidence" value="ECO:0007669"/>
    <property type="project" value="InterPro"/>
</dbReference>
<keyword evidence="2" id="KW-0934">Plastid</keyword>
<keyword evidence="2" id="KW-0157">Chromophore</keyword>
<evidence type="ECO:0000256" key="2">
    <source>
        <dbReference type="RuleBase" id="RU363080"/>
    </source>
</evidence>
<feature type="binding site" description="axial binding residue" evidence="1">
    <location>
        <position position="55"/>
    </location>
    <ligand>
        <name>chlorophyll b</name>
        <dbReference type="ChEBI" id="CHEBI:61721"/>
        <label>1</label>
    </ligand>
    <ligandPart>
        <name>Mg</name>
        <dbReference type="ChEBI" id="CHEBI:25107"/>
    </ligandPart>
</feature>